<evidence type="ECO:0000313" key="6">
    <source>
        <dbReference type="Proteomes" id="UP000653343"/>
    </source>
</evidence>
<dbReference type="PROSITE" id="PS50851">
    <property type="entry name" value="CHEW"/>
    <property type="match status" value="1"/>
</dbReference>
<dbReference type="SUPFAM" id="SSF50341">
    <property type="entry name" value="CheW-like"/>
    <property type="match status" value="1"/>
</dbReference>
<evidence type="ECO:0000256" key="2">
    <source>
        <dbReference type="ARBA" id="ARBA00021483"/>
    </source>
</evidence>
<evidence type="ECO:0000256" key="1">
    <source>
        <dbReference type="ARBA" id="ARBA00004496"/>
    </source>
</evidence>
<keyword evidence="3" id="KW-0963">Cytoplasm</keyword>
<evidence type="ECO:0000256" key="3">
    <source>
        <dbReference type="ARBA" id="ARBA00022490"/>
    </source>
</evidence>
<dbReference type="InterPro" id="IPR039315">
    <property type="entry name" value="CheW"/>
</dbReference>
<dbReference type="EMBL" id="BMYU01000012">
    <property type="protein sequence ID" value="GGX53616.1"/>
    <property type="molecule type" value="Genomic_DNA"/>
</dbReference>
<feature type="domain" description="CheW-like" evidence="4">
    <location>
        <begin position="14"/>
        <end position="155"/>
    </location>
</feature>
<organism evidence="5 6">
    <name type="scientific">Undibacterium squillarum</name>
    <dbReference type="NCBI Taxonomy" id="1131567"/>
    <lineage>
        <taxon>Bacteria</taxon>
        <taxon>Pseudomonadati</taxon>
        <taxon>Pseudomonadota</taxon>
        <taxon>Betaproteobacteria</taxon>
        <taxon>Burkholderiales</taxon>
        <taxon>Oxalobacteraceae</taxon>
        <taxon>Undibacterium</taxon>
    </lineage>
</organism>
<keyword evidence="6" id="KW-1185">Reference proteome</keyword>
<dbReference type="InterPro" id="IPR002545">
    <property type="entry name" value="CheW-lke_dom"/>
</dbReference>
<comment type="caution">
    <text evidence="5">The sequence shown here is derived from an EMBL/GenBank/DDBJ whole genome shotgun (WGS) entry which is preliminary data.</text>
</comment>
<dbReference type="InterPro" id="IPR036061">
    <property type="entry name" value="CheW-like_dom_sf"/>
</dbReference>
<dbReference type="PANTHER" id="PTHR22617:SF45">
    <property type="entry name" value="CHEMOTAXIS PROTEIN CHEW"/>
    <property type="match status" value="1"/>
</dbReference>
<name>A0ABQ2Y3N4_9BURK</name>
<dbReference type="Gene3D" id="2.30.30.40">
    <property type="entry name" value="SH3 Domains"/>
    <property type="match status" value="1"/>
</dbReference>
<dbReference type="Proteomes" id="UP000653343">
    <property type="component" value="Unassembled WGS sequence"/>
</dbReference>
<dbReference type="RefSeq" id="WP_189358924.1">
    <property type="nucleotide sequence ID" value="NZ_BMYU01000012.1"/>
</dbReference>
<reference evidence="6" key="1">
    <citation type="journal article" date="2019" name="Int. J. Syst. Evol. Microbiol.">
        <title>The Global Catalogue of Microorganisms (GCM) 10K type strain sequencing project: providing services to taxonomists for standard genome sequencing and annotation.</title>
        <authorList>
            <consortium name="The Broad Institute Genomics Platform"/>
            <consortium name="The Broad Institute Genome Sequencing Center for Infectious Disease"/>
            <person name="Wu L."/>
            <person name="Ma J."/>
        </authorList>
    </citation>
    <scope>NUCLEOTIDE SEQUENCE [LARGE SCALE GENOMIC DNA]</scope>
    <source>
        <strain evidence="6">KCTC 23917</strain>
    </source>
</reference>
<gene>
    <name evidence="5" type="primary">cheW-2</name>
    <name evidence="5" type="ORF">GCM10010946_35340</name>
</gene>
<dbReference type="Gene3D" id="2.40.50.180">
    <property type="entry name" value="CheA-289, Domain 4"/>
    <property type="match status" value="1"/>
</dbReference>
<sequence length="162" mass="17555">MNDQQQASDGIVAEREFLAFRLGKEEYGVPILLTQEVRSVEPVTVIANAPAHMKGVLNLRGVIVPVMDMRVCFNTGPDTVDAETVVIILQLHGRVIGMVVDAVSDVIRLPDSAIRPAPEVGTAFSSDVIDGIGQMDEGRMIILIDIIKVMRLPEVGLLKPEA</sequence>
<comment type="subcellular location">
    <subcellularLocation>
        <location evidence="1">Cytoplasm</location>
    </subcellularLocation>
</comment>
<proteinExistence type="predicted"/>
<accession>A0ABQ2Y3N4</accession>
<dbReference type="PANTHER" id="PTHR22617">
    <property type="entry name" value="CHEMOTAXIS SENSOR HISTIDINE KINASE-RELATED"/>
    <property type="match status" value="1"/>
</dbReference>
<dbReference type="Pfam" id="PF01584">
    <property type="entry name" value="CheW"/>
    <property type="match status" value="1"/>
</dbReference>
<evidence type="ECO:0000259" key="4">
    <source>
        <dbReference type="PROSITE" id="PS50851"/>
    </source>
</evidence>
<dbReference type="SMART" id="SM00260">
    <property type="entry name" value="CheW"/>
    <property type="match status" value="1"/>
</dbReference>
<protein>
    <recommendedName>
        <fullName evidence="2">Chemotaxis protein CheW</fullName>
    </recommendedName>
</protein>
<evidence type="ECO:0000313" key="5">
    <source>
        <dbReference type="EMBL" id="GGX53616.1"/>
    </source>
</evidence>